<reference evidence="5" key="1">
    <citation type="journal article" date="2019" name="Int. J. Syst. Evol. Microbiol.">
        <title>The Global Catalogue of Microorganisms (GCM) 10K type strain sequencing project: providing services to taxonomists for standard genome sequencing and annotation.</title>
        <authorList>
            <consortium name="The Broad Institute Genomics Platform"/>
            <consortium name="The Broad Institute Genome Sequencing Center for Infectious Disease"/>
            <person name="Wu L."/>
            <person name="Ma J."/>
        </authorList>
    </citation>
    <scope>NUCLEOTIDE SEQUENCE [LARGE SCALE GENOMIC DNA]</scope>
    <source>
        <strain evidence="5">CECT 8531</strain>
    </source>
</reference>
<name>A0ABV8RIW6_9SPHN</name>
<protein>
    <recommendedName>
        <fullName evidence="6">Acetyl-CoA acetyltransferase</fullName>
    </recommendedName>
</protein>
<keyword evidence="3" id="KW-0012">Acyltransferase</keyword>
<dbReference type="Gene3D" id="3.40.47.10">
    <property type="match status" value="1"/>
</dbReference>
<dbReference type="SUPFAM" id="SSF53901">
    <property type="entry name" value="Thiolase-like"/>
    <property type="match status" value="1"/>
</dbReference>
<proteinExistence type="inferred from homology"/>
<sequence>MADFDERAPVLVAVGEASGRSLGLEWPSPTDLTSAAIKTALDDSGQGAALTAAIDCIAAIRSFEDSGVSMGTGSPENVPQAYAHAAGIAPQHFIYADIGGQSPQAIVSEMAGAVRRGEYRAVVIAGGEANGTAKRARKQGKQLDWRQPSDIAFDNRLSSYPILSRAEIRHAVISMPLAYSLIETARRVRLGLSPAEYDGEMAQLWAAFSARSLGRDHAQFAKDWTAEALQSDADGNYQLTQIYRRWMVAQDAVDVAGALILTTAGMARQLGIAEDKMIWLTGAAEAADVPLSERANIAGSDALSFAAQAALDQAGVTAAQLGPVDIYSCFPCAVFAAIDAVGAPERPLGDYTLTGGLSFFGGPGNGYALHSLTAMVQALRQNGEKPAMVTANGGVMSKQAIGIYSAVQPARPWTGEVAGGYQPATAALDHMPSGKGRVLSYCQPVVKDVPGAATLLLEMEHGARALAMMAEPPPGDLAGAIVRVTAGEKRHQAALE</sequence>
<dbReference type="EMBL" id="JBHSDH010000013">
    <property type="protein sequence ID" value="MFC4293328.1"/>
    <property type="molecule type" value="Genomic_DNA"/>
</dbReference>
<comment type="caution">
    <text evidence="4">The sequence shown here is derived from an EMBL/GenBank/DDBJ whole genome shotgun (WGS) entry which is preliminary data.</text>
</comment>
<evidence type="ECO:0000313" key="4">
    <source>
        <dbReference type="EMBL" id="MFC4293328.1"/>
    </source>
</evidence>
<gene>
    <name evidence="4" type="ORF">ACFOWX_12965</name>
</gene>
<dbReference type="PANTHER" id="PTHR18919:SF139">
    <property type="entry name" value="THIOLASE-LIKE PROTEIN TYPE 1 ADDITIONAL C-TERMINAL DOMAIN-CONTAINING PROTEIN"/>
    <property type="match status" value="1"/>
</dbReference>
<evidence type="ECO:0000256" key="1">
    <source>
        <dbReference type="ARBA" id="ARBA00010982"/>
    </source>
</evidence>
<dbReference type="InterPro" id="IPR016039">
    <property type="entry name" value="Thiolase-like"/>
</dbReference>
<dbReference type="PANTHER" id="PTHR18919">
    <property type="entry name" value="ACETYL-COA C-ACYLTRANSFERASE"/>
    <property type="match status" value="1"/>
</dbReference>
<keyword evidence="2" id="KW-0808">Transferase</keyword>
<evidence type="ECO:0000256" key="3">
    <source>
        <dbReference type="ARBA" id="ARBA00023315"/>
    </source>
</evidence>
<accession>A0ABV8RIW6</accession>
<evidence type="ECO:0000313" key="5">
    <source>
        <dbReference type="Proteomes" id="UP001595887"/>
    </source>
</evidence>
<comment type="similarity">
    <text evidence="1">Belongs to the thiolase-like superfamily. Thiolase family.</text>
</comment>
<keyword evidence="5" id="KW-1185">Reference proteome</keyword>
<dbReference type="Proteomes" id="UP001595887">
    <property type="component" value="Unassembled WGS sequence"/>
</dbReference>
<dbReference type="RefSeq" id="WP_381424777.1">
    <property type="nucleotide sequence ID" value="NZ_JBHSDH010000013.1"/>
</dbReference>
<organism evidence="4 5">
    <name type="scientific">Sphingorhabdus arenilitoris</name>
    <dbReference type="NCBI Taxonomy" id="1490041"/>
    <lineage>
        <taxon>Bacteria</taxon>
        <taxon>Pseudomonadati</taxon>
        <taxon>Pseudomonadota</taxon>
        <taxon>Alphaproteobacteria</taxon>
        <taxon>Sphingomonadales</taxon>
        <taxon>Sphingomonadaceae</taxon>
        <taxon>Sphingorhabdus</taxon>
    </lineage>
</organism>
<evidence type="ECO:0008006" key="6">
    <source>
        <dbReference type="Google" id="ProtNLM"/>
    </source>
</evidence>
<evidence type="ECO:0000256" key="2">
    <source>
        <dbReference type="ARBA" id="ARBA00022679"/>
    </source>
</evidence>